<feature type="region of interest" description="Disordered" evidence="1">
    <location>
        <begin position="1"/>
        <end position="27"/>
    </location>
</feature>
<reference evidence="2" key="1">
    <citation type="submission" date="2022-09" db="EMBL/GenBank/DDBJ databases">
        <title>Culturomic study of gut microbiota in children with autism spectrum disorder.</title>
        <authorList>
            <person name="Efimov B.A."/>
            <person name="Chaplin A.V."/>
            <person name="Sokolova S.R."/>
            <person name="Pikina A.P."/>
            <person name="Korzhanova M."/>
            <person name="Belova V."/>
            <person name="Korostin D."/>
        </authorList>
    </citation>
    <scope>NUCLEOTIDE SEQUENCE</scope>
    <source>
        <strain evidence="2">ASD5510</strain>
    </source>
</reference>
<protein>
    <recommendedName>
        <fullName evidence="4">DUF3892 domain-containing protein</fullName>
    </recommendedName>
</protein>
<gene>
    <name evidence="2" type="ORF">OBO34_20890</name>
</gene>
<dbReference type="AlphaFoldDB" id="A0A9J6QZ28"/>
<name>A0A9J6QZ28_9FIRM</name>
<comment type="caution">
    <text evidence="2">The sequence shown here is derived from an EMBL/GenBank/DDBJ whole genome shotgun (WGS) entry which is preliminary data.</text>
</comment>
<evidence type="ECO:0000256" key="1">
    <source>
        <dbReference type="SAM" id="MobiDB-lite"/>
    </source>
</evidence>
<keyword evidence="3" id="KW-1185">Reference proteome</keyword>
<proteinExistence type="predicted"/>
<feature type="compositionally biased region" description="Polar residues" evidence="1">
    <location>
        <begin position="14"/>
        <end position="27"/>
    </location>
</feature>
<dbReference type="Proteomes" id="UP001065549">
    <property type="component" value="Unassembled WGS sequence"/>
</dbReference>
<accession>A0A9J6QZ28</accession>
<organism evidence="2 3">
    <name type="scientific">Hominibacterium faecale</name>
    <dbReference type="NCBI Taxonomy" id="2839743"/>
    <lineage>
        <taxon>Bacteria</taxon>
        <taxon>Bacillati</taxon>
        <taxon>Bacillota</taxon>
        <taxon>Clostridia</taxon>
        <taxon>Peptostreptococcales</taxon>
        <taxon>Anaerovoracaceae</taxon>
        <taxon>Hominibacterium</taxon>
    </lineage>
</organism>
<sequence length="69" mass="7984">MPKRVSVTRESDTGRNQNFHDNFTNTDMTRSQFVNQIKQGNYDNYHVRNINGVATPVSNPDKTRNNNLD</sequence>
<dbReference type="EMBL" id="JAOSHN010000013">
    <property type="protein sequence ID" value="MCU7380774.1"/>
    <property type="molecule type" value="Genomic_DNA"/>
</dbReference>
<evidence type="ECO:0000313" key="2">
    <source>
        <dbReference type="EMBL" id="MCU7380774.1"/>
    </source>
</evidence>
<dbReference type="RefSeq" id="WP_269478810.1">
    <property type="nucleotide sequence ID" value="NZ_JAOSHN010000013.1"/>
</dbReference>
<evidence type="ECO:0000313" key="3">
    <source>
        <dbReference type="Proteomes" id="UP001065549"/>
    </source>
</evidence>
<evidence type="ECO:0008006" key="4">
    <source>
        <dbReference type="Google" id="ProtNLM"/>
    </source>
</evidence>